<dbReference type="SMART" id="SM00530">
    <property type="entry name" value="HTH_XRE"/>
    <property type="match status" value="1"/>
</dbReference>
<sequence length="154" mass="16704">MHLLSQNLAPTPGETLAAYVQRGRMSLGLSQKELAEKAGIHPQSVGKMERGQTTRLKQKAKSGLAHALGISVEYLDAVCQGRTVEEIAALKFCPQCWVPGTSPDPMWTTPRSKHCFACGSKLQDRCSGCQEPIASLKFRFCPYCGKSYKGGGSE</sequence>
<dbReference type="InterPro" id="IPR025874">
    <property type="entry name" value="DZR"/>
</dbReference>
<proteinExistence type="predicted"/>
<dbReference type="PROSITE" id="PS50943">
    <property type="entry name" value="HTH_CROC1"/>
    <property type="match status" value="1"/>
</dbReference>
<protein>
    <submittedName>
        <fullName evidence="2">Transcriptional regulator</fullName>
    </submittedName>
</protein>
<dbReference type="Gene3D" id="1.10.260.40">
    <property type="entry name" value="lambda repressor-like DNA-binding domains"/>
    <property type="match status" value="1"/>
</dbReference>
<dbReference type="Pfam" id="PF12773">
    <property type="entry name" value="DZR"/>
    <property type="match status" value="1"/>
</dbReference>
<keyword evidence="3" id="KW-1185">Reference proteome</keyword>
<evidence type="ECO:0000313" key="3">
    <source>
        <dbReference type="Proteomes" id="UP000185557"/>
    </source>
</evidence>
<name>A0A1U7IZ78_9CYAN</name>
<evidence type="ECO:0000313" key="2">
    <source>
        <dbReference type="EMBL" id="OKH44214.1"/>
    </source>
</evidence>
<dbReference type="Proteomes" id="UP000185557">
    <property type="component" value="Unassembled WGS sequence"/>
</dbReference>
<dbReference type="InterPro" id="IPR001387">
    <property type="entry name" value="Cro/C1-type_HTH"/>
</dbReference>
<dbReference type="InterPro" id="IPR010982">
    <property type="entry name" value="Lambda_DNA-bd_dom_sf"/>
</dbReference>
<accession>A0A1U7IZ78</accession>
<dbReference type="CDD" id="cd00093">
    <property type="entry name" value="HTH_XRE"/>
    <property type="match status" value="1"/>
</dbReference>
<dbReference type="SUPFAM" id="SSF47413">
    <property type="entry name" value="lambda repressor-like DNA-binding domains"/>
    <property type="match status" value="1"/>
</dbReference>
<evidence type="ECO:0000259" key="1">
    <source>
        <dbReference type="PROSITE" id="PS50943"/>
    </source>
</evidence>
<reference evidence="2 3" key="1">
    <citation type="submission" date="2016-11" db="EMBL/GenBank/DDBJ databases">
        <title>Draft Genome Sequences of Nine Cyanobacterial Strains from Diverse Habitats.</title>
        <authorList>
            <person name="Zhu T."/>
            <person name="Hou S."/>
            <person name="Lu X."/>
            <person name="Hess W.R."/>
        </authorList>
    </citation>
    <scope>NUCLEOTIDE SEQUENCE [LARGE SCALE GENOMIC DNA]</scope>
    <source>
        <strain evidence="2 3">NIES-30</strain>
    </source>
</reference>
<dbReference type="EMBL" id="MRCG01000025">
    <property type="protein sequence ID" value="OKH44214.1"/>
    <property type="molecule type" value="Genomic_DNA"/>
</dbReference>
<dbReference type="GO" id="GO:0003677">
    <property type="term" value="F:DNA binding"/>
    <property type="evidence" value="ECO:0007669"/>
    <property type="project" value="InterPro"/>
</dbReference>
<dbReference type="AlphaFoldDB" id="A0A1U7IZ78"/>
<dbReference type="Pfam" id="PF01381">
    <property type="entry name" value="HTH_3"/>
    <property type="match status" value="1"/>
</dbReference>
<dbReference type="OrthoDB" id="562953at2"/>
<gene>
    <name evidence="2" type="ORF">NIES30_23240</name>
</gene>
<dbReference type="STRING" id="549789.NIES30_23240"/>
<organism evidence="2 3">
    <name type="scientific">Phormidium tenue NIES-30</name>
    <dbReference type="NCBI Taxonomy" id="549789"/>
    <lineage>
        <taxon>Bacteria</taxon>
        <taxon>Bacillati</taxon>
        <taxon>Cyanobacteriota</taxon>
        <taxon>Cyanophyceae</taxon>
        <taxon>Oscillatoriophycideae</taxon>
        <taxon>Oscillatoriales</taxon>
        <taxon>Oscillatoriaceae</taxon>
        <taxon>Phormidium</taxon>
    </lineage>
</organism>
<comment type="caution">
    <text evidence="2">The sequence shown here is derived from an EMBL/GenBank/DDBJ whole genome shotgun (WGS) entry which is preliminary data.</text>
</comment>
<feature type="domain" description="HTH cro/C1-type" evidence="1">
    <location>
        <begin position="20"/>
        <end position="75"/>
    </location>
</feature>